<protein>
    <submittedName>
        <fullName evidence="1">Uncharacterized protein</fullName>
    </submittedName>
</protein>
<keyword evidence="2" id="KW-1185">Reference proteome</keyword>
<gene>
    <name evidence="1" type="ORF">CCACVL1_02504</name>
</gene>
<reference evidence="1 2" key="1">
    <citation type="submission" date="2013-09" db="EMBL/GenBank/DDBJ databases">
        <title>Corchorus capsularis genome sequencing.</title>
        <authorList>
            <person name="Alam M."/>
            <person name="Haque M.S."/>
            <person name="Islam M.S."/>
            <person name="Emdad E.M."/>
            <person name="Islam M.M."/>
            <person name="Ahmed B."/>
            <person name="Halim A."/>
            <person name="Hossen Q.M.M."/>
            <person name="Hossain M.Z."/>
            <person name="Ahmed R."/>
            <person name="Khan M.M."/>
            <person name="Islam R."/>
            <person name="Rashid M.M."/>
            <person name="Khan S.A."/>
            <person name="Rahman M.S."/>
            <person name="Alam M."/>
        </authorList>
    </citation>
    <scope>NUCLEOTIDE SEQUENCE [LARGE SCALE GENOMIC DNA]</scope>
    <source>
        <strain evidence="2">cv. CVL-1</strain>
        <tissue evidence="1">Whole seedling</tissue>
    </source>
</reference>
<accession>A0A1R3K7Y8</accession>
<dbReference type="EMBL" id="AWWV01006103">
    <property type="protein sequence ID" value="OMP03210.1"/>
    <property type="molecule type" value="Genomic_DNA"/>
</dbReference>
<dbReference type="AlphaFoldDB" id="A0A1R3K7Y8"/>
<proteinExistence type="predicted"/>
<evidence type="ECO:0000313" key="1">
    <source>
        <dbReference type="EMBL" id="OMP03210.1"/>
    </source>
</evidence>
<dbReference type="Proteomes" id="UP000188268">
    <property type="component" value="Unassembled WGS sequence"/>
</dbReference>
<dbReference type="Gramene" id="OMP03210">
    <property type="protein sequence ID" value="OMP03210"/>
    <property type="gene ID" value="CCACVL1_02504"/>
</dbReference>
<organism evidence="1 2">
    <name type="scientific">Corchorus capsularis</name>
    <name type="common">Jute</name>
    <dbReference type="NCBI Taxonomy" id="210143"/>
    <lineage>
        <taxon>Eukaryota</taxon>
        <taxon>Viridiplantae</taxon>
        <taxon>Streptophyta</taxon>
        <taxon>Embryophyta</taxon>
        <taxon>Tracheophyta</taxon>
        <taxon>Spermatophyta</taxon>
        <taxon>Magnoliopsida</taxon>
        <taxon>eudicotyledons</taxon>
        <taxon>Gunneridae</taxon>
        <taxon>Pentapetalae</taxon>
        <taxon>rosids</taxon>
        <taxon>malvids</taxon>
        <taxon>Malvales</taxon>
        <taxon>Malvaceae</taxon>
        <taxon>Grewioideae</taxon>
        <taxon>Apeibeae</taxon>
        <taxon>Corchorus</taxon>
    </lineage>
</organism>
<name>A0A1R3K7Y8_COCAP</name>
<sequence>MAFHKELLLLPPFAKPSTNGSELIKSIAALGFRTRFLLQISCCIEIHRHRSYGYTYTYRLAVIAN</sequence>
<evidence type="ECO:0000313" key="2">
    <source>
        <dbReference type="Proteomes" id="UP000188268"/>
    </source>
</evidence>
<comment type="caution">
    <text evidence="1">The sequence shown here is derived from an EMBL/GenBank/DDBJ whole genome shotgun (WGS) entry which is preliminary data.</text>
</comment>